<gene>
    <name evidence="5" type="ORF">GV64_19610</name>
</gene>
<dbReference type="InterPro" id="IPR052513">
    <property type="entry name" value="Thioester_dehydratase-like"/>
</dbReference>
<name>A0A081KER8_9GAMM</name>
<dbReference type="SUPFAM" id="SSF54637">
    <property type="entry name" value="Thioesterase/thiol ester dehydrase-isomerase"/>
    <property type="match status" value="1"/>
</dbReference>
<evidence type="ECO:0000259" key="2">
    <source>
        <dbReference type="Pfam" id="PF01796"/>
    </source>
</evidence>
<dbReference type="SUPFAM" id="SSF50249">
    <property type="entry name" value="Nucleic acid-binding proteins"/>
    <property type="match status" value="1"/>
</dbReference>
<dbReference type="InterPro" id="IPR012340">
    <property type="entry name" value="NA-bd_OB-fold"/>
</dbReference>
<evidence type="ECO:0008006" key="7">
    <source>
        <dbReference type="Google" id="ProtNLM"/>
    </source>
</evidence>
<dbReference type="eggNOG" id="COG1545">
    <property type="taxonomic scope" value="Bacteria"/>
</dbReference>
<feature type="domain" description="ChsH2 C-terminal OB-fold" evidence="2">
    <location>
        <begin position="248"/>
        <end position="309"/>
    </location>
</feature>
<evidence type="ECO:0000313" key="5">
    <source>
        <dbReference type="EMBL" id="KEI72644.1"/>
    </source>
</evidence>
<dbReference type="Pfam" id="PF12172">
    <property type="entry name" value="zf-ChsH2"/>
    <property type="match status" value="1"/>
</dbReference>
<keyword evidence="6" id="KW-1185">Reference proteome</keyword>
<feature type="region of interest" description="Disordered" evidence="1">
    <location>
        <begin position="175"/>
        <end position="205"/>
    </location>
</feature>
<feature type="domain" description="FAS1-like dehydratase" evidence="4">
    <location>
        <begin position="15"/>
        <end position="166"/>
    </location>
</feature>
<evidence type="ECO:0000256" key="1">
    <source>
        <dbReference type="SAM" id="MobiDB-lite"/>
    </source>
</evidence>
<evidence type="ECO:0000259" key="4">
    <source>
        <dbReference type="Pfam" id="PF13452"/>
    </source>
</evidence>
<reference evidence="5 6" key="1">
    <citation type="submission" date="2014-06" db="EMBL/GenBank/DDBJ databases">
        <title>Whole Genome Sequences of Three Symbiotic Endozoicomonas Bacteria.</title>
        <authorList>
            <person name="Neave M.J."/>
            <person name="Apprill A."/>
            <person name="Voolstra C.R."/>
        </authorList>
    </citation>
    <scope>NUCLEOTIDE SEQUENCE [LARGE SCALE GENOMIC DNA]</scope>
    <source>
        <strain evidence="5 6">DSM 22380</strain>
    </source>
</reference>
<dbReference type="PANTHER" id="PTHR34075">
    <property type="entry name" value="BLR3430 PROTEIN"/>
    <property type="match status" value="1"/>
</dbReference>
<dbReference type="Gene3D" id="6.10.30.10">
    <property type="match status" value="1"/>
</dbReference>
<dbReference type="InterPro" id="IPR039569">
    <property type="entry name" value="FAS1-like_DH_region"/>
</dbReference>
<dbReference type="AlphaFoldDB" id="A0A081KER8"/>
<organism evidence="5 6">
    <name type="scientific">Endozoicomonas elysicola</name>
    <dbReference type="NCBI Taxonomy" id="305900"/>
    <lineage>
        <taxon>Bacteria</taxon>
        <taxon>Pseudomonadati</taxon>
        <taxon>Pseudomonadota</taxon>
        <taxon>Gammaproteobacteria</taxon>
        <taxon>Oceanospirillales</taxon>
        <taxon>Endozoicomonadaceae</taxon>
        <taxon>Endozoicomonas</taxon>
    </lineage>
</organism>
<dbReference type="EMBL" id="JOJP01000001">
    <property type="protein sequence ID" value="KEI72644.1"/>
    <property type="molecule type" value="Genomic_DNA"/>
</dbReference>
<dbReference type="PANTHER" id="PTHR34075:SF5">
    <property type="entry name" value="BLR3430 PROTEIN"/>
    <property type="match status" value="1"/>
</dbReference>
<dbReference type="Gene3D" id="3.10.129.10">
    <property type="entry name" value="Hotdog Thioesterase"/>
    <property type="match status" value="1"/>
</dbReference>
<dbReference type="STRING" id="305900.GV64_19610"/>
<dbReference type="Pfam" id="PF13452">
    <property type="entry name" value="FAS1_DH_region"/>
    <property type="match status" value="1"/>
</dbReference>
<feature type="domain" description="ChsH2 rubredoxin-like zinc ribbon" evidence="3">
    <location>
        <begin position="210"/>
        <end position="243"/>
    </location>
</feature>
<dbReference type="Pfam" id="PF01796">
    <property type="entry name" value="OB_ChsH2_C"/>
    <property type="match status" value="1"/>
</dbReference>
<dbReference type="CDD" id="cd03441">
    <property type="entry name" value="R_hydratase_like"/>
    <property type="match status" value="1"/>
</dbReference>
<protein>
    <recommendedName>
        <fullName evidence="7">DNA-binding protein</fullName>
    </recommendedName>
</protein>
<accession>A0A081KER8</accession>
<evidence type="ECO:0000313" key="6">
    <source>
        <dbReference type="Proteomes" id="UP000027997"/>
    </source>
</evidence>
<sequence>MENNNKELEARMAATIGVEVGPQRSWDPVNLPMIRHWCQAMGDDNPMYTNLEYAEQSDQGSIIAPPTMIQAWTMKGVTETPAPGSVPRTEEQPYVLDMLDEAGYVSVVAVNCDQEYFSYVKPGDDISHTMTIESISELKHTALGEGYFVTELWTFINQDNEKVAEMRFRLLKFKAPQQAQRPASADSQSNKPKAPQRPRPGLNRDNAFFWEGLKQGRLLIQRCTSCQTLRHPPSPMCPSCQSLEKDVVEASGKGVVHSFVNLHHPALPAFDDPNPIALVELEEGTRLVAGLINIEPEDVRIGMPVKAEITQCDDELTLALFSPVTE</sequence>
<proteinExistence type="predicted"/>
<dbReference type="InterPro" id="IPR002878">
    <property type="entry name" value="ChsH2_C"/>
</dbReference>
<evidence type="ECO:0000259" key="3">
    <source>
        <dbReference type="Pfam" id="PF12172"/>
    </source>
</evidence>
<dbReference type="Proteomes" id="UP000027997">
    <property type="component" value="Unassembled WGS sequence"/>
</dbReference>
<feature type="compositionally biased region" description="Polar residues" evidence="1">
    <location>
        <begin position="177"/>
        <end position="191"/>
    </location>
</feature>
<dbReference type="InterPro" id="IPR022002">
    <property type="entry name" value="ChsH2_Znr"/>
</dbReference>
<dbReference type="RefSeq" id="WP_020581295.1">
    <property type="nucleotide sequence ID" value="NZ_JOJP01000001.1"/>
</dbReference>
<dbReference type="InterPro" id="IPR029069">
    <property type="entry name" value="HotDog_dom_sf"/>
</dbReference>
<comment type="caution">
    <text evidence="5">The sequence shown here is derived from an EMBL/GenBank/DDBJ whole genome shotgun (WGS) entry which is preliminary data.</text>
</comment>